<dbReference type="KEGG" id="vg:26644336"/>
<reference evidence="1 2" key="1">
    <citation type="journal article" date="2015" name="Appl. Environ. Microbiol.">
        <title>Targeting Enterococcus faecalis Biofilms with Phage Therapy.</title>
        <authorList>
            <person name="Khalifa L."/>
            <person name="Brosh Y."/>
            <person name="Gelman D."/>
            <person name="Coppenhagen-Glazer S."/>
            <person name="Beyth S."/>
            <person name="Poradosu-Cohen R."/>
            <person name="Que Y.A."/>
            <person name="Beyth N."/>
            <person name="Hazan R."/>
        </authorList>
    </citation>
    <scope>NUCLEOTIDE SEQUENCE [LARGE SCALE GENOMIC DNA]</scope>
</reference>
<proteinExistence type="predicted"/>
<protein>
    <submittedName>
        <fullName evidence="1">Uncharacterized protein</fullName>
    </submittedName>
</protein>
<organism evidence="1 2">
    <name type="scientific">Enterococcus phage EFDG1</name>
    <dbReference type="NCBI Taxonomy" id="1597976"/>
    <lineage>
        <taxon>Viruses</taxon>
        <taxon>Duplodnaviria</taxon>
        <taxon>Heunggongvirae</taxon>
        <taxon>Uroviricota</taxon>
        <taxon>Caudoviricetes</taxon>
        <taxon>Herelleviridae</taxon>
        <taxon>Brockvirinae</taxon>
        <taxon>Schiekvirus</taxon>
        <taxon>Schiekvirus EFDG1</taxon>
    </lineage>
</organism>
<dbReference type="Proteomes" id="UP000032402">
    <property type="component" value="Segment"/>
</dbReference>
<sequence length="145" mass="16530">MVILAEETVAFNLGLRDTIFIGTPELKRVVREHFATSVGKNGILVVSKLEQLAEFSKLSGKHGKDYALGIMLGYPPKCVNWFVNSTMEEHIACKDADGGSFSFKCPEHLFDYAKTYMKENHNVELHYNTPLEDIFVIRNDIFLWE</sequence>
<dbReference type="OrthoDB" id="24830at10239"/>
<dbReference type="RefSeq" id="YP_009218226.1">
    <property type="nucleotide sequence ID" value="NC_029009.1"/>
</dbReference>
<evidence type="ECO:0000313" key="2">
    <source>
        <dbReference type="Proteomes" id="UP000032402"/>
    </source>
</evidence>
<dbReference type="EMBL" id="KP339049">
    <property type="protein sequence ID" value="AJP61332.1"/>
    <property type="molecule type" value="Genomic_DNA"/>
</dbReference>
<name>A0A0C5K6H8_9CAUD</name>
<accession>A0A0C5K6H8</accession>
<evidence type="ECO:0000313" key="1">
    <source>
        <dbReference type="EMBL" id="AJP61332.1"/>
    </source>
</evidence>
<keyword evidence="2" id="KW-1185">Reference proteome</keyword>
<dbReference type="GeneID" id="26644336"/>